<evidence type="ECO:0000256" key="1">
    <source>
        <dbReference type="ARBA" id="ARBA00005442"/>
    </source>
</evidence>
<accession>A0A1M4PSM3</accession>
<sequence>MEKKKKKTNKKRKRKETLEDKLKYEIAAELGLMDKIEKVGWGGLTAKESGKIGGLITVRKREMNKKQE</sequence>
<gene>
    <name evidence="3" type="ORF">CUESP1_3239</name>
</gene>
<dbReference type="Pfam" id="PF00269">
    <property type="entry name" value="SASP"/>
    <property type="match status" value="1"/>
</dbReference>
<dbReference type="OrthoDB" id="1708261at2"/>
<evidence type="ECO:0000313" key="3">
    <source>
        <dbReference type="EMBL" id="SHD78564.1"/>
    </source>
</evidence>
<dbReference type="AlphaFoldDB" id="A0A1M4PSM3"/>
<dbReference type="Gene3D" id="6.10.10.80">
    <property type="entry name" value="Small, acid-soluble spore protein, alpha/beta type-like"/>
    <property type="match status" value="1"/>
</dbReference>
<dbReference type="Proteomes" id="UP000245423">
    <property type="component" value="Chromosome 1"/>
</dbReference>
<keyword evidence="2" id="KW-0238">DNA-binding</keyword>
<evidence type="ECO:0000256" key="2">
    <source>
        <dbReference type="ARBA" id="ARBA00023125"/>
    </source>
</evidence>
<name>A0A1M4PSM3_9FIRM</name>
<proteinExistence type="inferred from homology"/>
<dbReference type="InterPro" id="IPR001448">
    <property type="entry name" value="SASP_alpha/beta-type"/>
</dbReference>
<organism evidence="3 4">
    <name type="scientific">[Clostridium] ultunense Esp</name>
    <dbReference type="NCBI Taxonomy" id="1288971"/>
    <lineage>
        <taxon>Bacteria</taxon>
        <taxon>Bacillati</taxon>
        <taxon>Bacillota</taxon>
        <taxon>Tissierellia</taxon>
        <taxon>Tissierellales</taxon>
        <taxon>Tepidimicrobiaceae</taxon>
        <taxon>Schnuerera</taxon>
    </lineage>
</organism>
<dbReference type="InterPro" id="IPR038300">
    <property type="entry name" value="SASP_sf_alpha/beta"/>
</dbReference>
<protein>
    <submittedName>
        <fullName evidence="3">Small acid-soluble spore protein beta</fullName>
    </submittedName>
</protein>
<dbReference type="PROSITE" id="PS00304">
    <property type="entry name" value="SASP_1"/>
    <property type="match status" value="1"/>
</dbReference>
<evidence type="ECO:0000313" key="4">
    <source>
        <dbReference type="Proteomes" id="UP000245423"/>
    </source>
</evidence>
<dbReference type="InterPro" id="IPR018126">
    <property type="entry name" value="SASP_alpha/beta-type_CS"/>
</dbReference>
<dbReference type="GO" id="GO:0003690">
    <property type="term" value="F:double-stranded DNA binding"/>
    <property type="evidence" value="ECO:0007669"/>
    <property type="project" value="InterPro"/>
</dbReference>
<comment type="similarity">
    <text evidence="1">Belongs to the alpha/beta-type SASP family.</text>
</comment>
<keyword evidence="4" id="KW-1185">Reference proteome</keyword>
<dbReference type="RefSeq" id="WP_040354304.1">
    <property type="nucleotide sequence ID" value="NZ_LT669839.1"/>
</dbReference>
<dbReference type="EMBL" id="LT669839">
    <property type="protein sequence ID" value="SHD78564.1"/>
    <property type="molecule type" value="Genomic_DNA"/>
</dbReference>
<reference evidence="3 4" key="1">
    <citation type="submission" date="2016-11" db="EMBL/GenBank/DDBJ databases">
        <authorList>
            <person name="Manzoor S."/>
        </authorList>
    </citation>
    <scope>NUCLEOTIDE SEQUENCE [LARGE SCALE GENOMIC DNA]</scope>
    <source>
        <strain evidence="3">Clostridium ultunense strain Esp</strain>
    </source>
</reference>
<dbReference type="GO" id="GO:0006265">
    <property type="term" value="P:DNA topological change"/>
    <property type="evidence" value="ECO:0007669"/>
    <property type="project" value="InterPro"/>
</dbReference>